<dbReference type="SMART" id="SM00530">
    <property type="entry name" value="HTH_XRE"/>
    <property type="match status" value="1"/>
</dbReference>
<dbReference type="CDD" id="cd00093">
    <property type="entry name" value="HTH_XRE"/>
    <property type="match status" value="1"/>
</dbReference>
<dbReference type="SUPFAM" id="SSF47413">
    <property type="entry name" value="lambda repressor-like DNA-binding domains"/>
    <property type="match status" value="1"/>
</dbReference>
<dbReference type="PROSITE" id="PS50943">
    <property type="entry name" value="HTH_CROC1"/>
    <property type="match status" value="1"/>
</dbReference>
<proteinExistence type="predicted"/>
<gene>
    <name evidence="2" type="ORF">IQ10_00321</name>
</gene>
<dbReference type="RefSeq" id="WP_199757366.1">
    <property type="nucleotide sequence ID" value="NZ_VLKZ01000001.1"/>
</dbReference>
<evidence type="ECO:0000313" key="2">
    <source>
        <dbReference type="EMBL" id="TWI59898.1"/>
    </source>
</evidence>
<comment type="caution">
    <text evidence="2">The sequence shown here is derived from an EMBL/GenBank/DDBJ whole genome shotgun (WGS) entry which is preliminary data.</text>
</comment>
<dbReference type="Proteomes" id="UP000315711">
    <property type="component" value="Unassembled WGS sequence"/>
</dbReference>
<dbReference type="AlphaFoldDB" id="A0A562QT05"/>
<feature type="domain" description="HTH cro/C1-type" evidence="1">
    <location>
        <begin position="24"/>
        <end position="79"/>
    </location>
</feature>
<organism evidence="2 3">
    <name type="scientific">Halalkalibacter nanhaiisediminis</name>
    <dbReference type="NCBI Taxonomy" id="688079"/>
    <lineage>
        <taxon>Bacteria</taxon>
        <taxon>Bacillati</taxon>
        <taxon>Bacillota</taxon>
        <taxon>Bacilli</taxon>
        <taxon>Bacillales</taxon>
        <taxon>Bacillaceae</taxon>
        <taxon>Halalkalibacter</taxon>
    </lineage>
</organism>
<reference evidence="2 3" key="1">
    <citation type="journal article" date="2015" name="Stand. Genomic Sci.">
        <title>Genomic Encyclopedia of Bacterial and Archaeal Type Strains, Phase III: the genomes of soil and plant-associated and newly described type strains.</title>
        <authorList>
            <person name="Whitman W.B."/>
            <person name="Woyke T."/>
            <person name="Klenk H.P."/>
            <person name="Zhou Y."/>
            <person name="Lilburn T.G."/>
            <person name="Beck B.J."/>
            <person name="De Vos P."/>
            <person name="Vandamme P."/>
            <person name="Eisen J.A."/>
            <person name="Garrity G."/>
            <person name="Hugenholtz P."/>
            <person name="Kyrpides N.C."/>
        </authorList>
    </citation>
    <scope>NUCLEOTIDE SEQUENCE [LARGE SCALE GENOMIC DNA]</scope>
    <source>
        <strain evidence="2 3">CGMCC 1.10116</strain>
    </source>
</reference>
<evidence type="ECO:0000313" key="3">
    <source>
        <dbReference type="Proteomes" id="UP000315711"/>
    </source>
</evidence>
<evidence type="ECO:0000259" key="1">
    <source>
        <dbReference type="PROSITE" id="PS50943"/>
    </source>
</evidence>
<accession>A0A562QT05</accession>
<dbReference type="Gene3D" id="1.10.260.40">
    <property type="entry name" value="lambda repressor-like DNA-binding domains"/>
    <property type="match status" value="1"/>
</dbReference>
<dbReference type="Pfam" id="PF01381">
    <property type="entry name" value="HTH_3"/>
    <property type="match status" value="1"/>
</dbReference>
<dbReference type="GO" id="GO:0003677">
    <property type="term" value="F:DNA binding"/>
    <property type="evidence" value="ECO:0007669"/>
    <property type="project" value="InterPro"/>
</dbReference>
<keyword evidence="3" id="KW-1185">Reference proteome</keyword>
<sequence length="96" mass="11493">MEKEYKEEEKKLEKLLNKNTGSHIRALRQNLDMTIEELAHEIKMDRSHLGRIERGEVTMSYIILLKISYGLGVKDPRVLYLEAKDEIYRFLREKEQ</sequence>
<dbReference type="EMBL" id="VLKZ01000001">
    <property type="protein sequence ID" value="TWI59898.1"/>
    <property type="molecule type" value="Genomic_DNA"/>
</dbReference>
<name>A0A562QT05_9BACI</name>
<dbReference type="InterPro" id="IPR001387">
    <property type="entry name" value="Cro/C1-type_HTH"/>
</dbReference>
<dbReference type="InterPro" id="IPR010982">
    <property type="entry name" value="Lambda_DNA-bd_dom_sf"/>
</dbReference>
<protein>
    <submittedName>
        <fullName evidence="2">Helix-turn-helix protein</fullName>
    </submittedName>
</protein>